<evidence type="ECO:0000313" key="7">
    <source>
        <dbReference type="EMBL" id="XCM78446.1"/>
    </source>
</evidence>
<dbReference type="InterPro" id="IPR007627">
    <property type="entry name" value="RNA_pol_sigma70_r2"/>
</dbReference>
<dbReference type="InterPro" id="IPR013324">
    <property type="entry name" value="RNA_pol_sigma_r3/r4-like"/>
</dbReference>
<gene>
    <name evidence="7" type="ORF">ABWK59_05660</name>
</gene>
<organism evidence="7">
    <name type="scientific">Kitasatospora camelliae</name>
    <dbReference type="NCBI Taxonomy" id="3156397"/>
    <lineage>
        <taxon>Bacteria</taxon>
        <taxon>Bacillati</taxon>
        <taxon>Actinomycetota</taxon>
        <taxon>Actinomycetes</taxon>
        <taxon>Kitasatosporales</taxon>
        <taxon>Streptomycetaceae</taxon>
        <taxon>Kitasatospora</taxon>
    </lineage>
</organism>
<dbReference type="RefSeq" id="WP_354638345.1">
    <property type="nucleotide sequence ID" value="NZ_CP159872.1"/>
</dbReference>
<evidence type="ECO:0000256" key="1">
    <source>
        <dbReference type="ARBA" id="ARBA00010641"/>
    </source>
</evidence>
<dbReference type="InterPro" id="IPR013325">
    <property type="entry name" value="RNA_pol_sigma_r2"/>
</dbReference>
<evidence type="ECO:0000256" key="4">
    <source>
        <dbReference type="ARBA" id="ARBA00023125"/>
    </source>
</evidence>
<dbReference type="SUPFAM" id="SSF88946">
    <property type="entry name" value="Sigma2 domain of RNA polymerase sigma factors"/>
    <property type="match status" value="1"/>
</dbReference>
<keyword evidence="2" id="KW-0805">Transcription regulation</keyword>
<dbReference type="Pfam" id="PF04542">
    <property type="entry name" value="Sigma70_r2"/>
    <property type="match status" value="1"/>
</dbReference>
<dbReference type="Gene3D" id="1.10.1740.10">
    <property type="match status" value="1"/>
</dbReference>
<evidence type="ECO:0000259" key="6">
    <source>
        <dbReference type="Pfam" id="PF04542"/>
    </source>
</evidence>
<comment type="similarity">
    <text evidence="1">Belongs to the sigma-70 factor family. ECF subfamily.</text>
</comment>
<keyword evidence="3" id="KW-0731">Sigma factor</keyword>
<dbReference type="SUPFAM" id="SSF88659">
    <property type="entry name" value="Sigma3 and sigma4 domains of RNA polymerase sigma factors"/>
    <property type="match status" value="1"/>
</dbReference>
<proteinExistence type="inferred from homology"/>
<name>A0AAU8JQ83_9ACTN</name>
<keyword evidence="4" id="KW-0238">DNA-binding</keyword>
<evidence type="ECO:0000256" key="2">
    <source>
        <dbReference type="ARBA" id="ARBA00023015"/>
    </source>
</evidence>
<dbReference type="InterPro" id="IPR014284">
    <property type="entry name" value="RNA_pol_sigma-70_dom"/>
</dbReference>
<feature type="domain" description="RNA polymerase sigma-70 region 2" evidence="6">
    <location>
        <begin position="43"/>
        <end position="102"/>
    </location>
</feature>
<evidence type="ECO:0000256" key="5">
    <source>
        <dbReference type="ARBA" id="ARBA00023163"/>
    </source>
</evidence>
<accession>A0AAU8JQ83</accession>
<keyword evidence="5" id="KW-0804">Transcription</keyword>
<dbReference type="InterPro" id="IPR036388">
    <property type="entry name" value="WH-like_DNA-bd_sf"/>
</dbReference>
<protein>
    <submittedName>
        <fullName evidence="7">Sigma-70 family RNA polymerase sigma factor</fullName>
    </submittedName>
</protein>
<dbReference type="NCBIfam" id="TIGR02937">
    <property type="entry name" value="sigma70-ECF"/>
    <property type="match status" value="1"/>
</dbReference>
<dbReference type="GO" id="GO:0006352">
    <property type="term" value="P:DNA-templated transcription initiation"/>
    <property type="evidence" value="ECO:0007669"/>
    <property type="project" value="InterPro"/>
</dbReference>
<dbReference type="PANTHER" id="PTHR43133">
    <property type="entry name" value="RNA POLYMERASE ECF-TYPE SIGMA FACTO"/>
    <property type="match status" value="1"/>
</dbReference>
<dbReference type="InterPro" id="IPR039425">
    <property type="entry name" value="RNA_pol_sigma-70-like"/>
</dbReference>
<dbReference type="Gene3D" id="1.10.10.10">
    <property type="entry name" value="Winged helix-like DNA-binding domain superfamily/Winged helix DNA-binding domain"/>
    <property type="match status" value="1"/>
</dbReference>
<dbReference type="PANTHER" id="PTHR43133:SF8">
    <property type="entry name" value="RNA POLYMERASE SIGMA FACTOR HI_1459-RELATED"/>
    <property type="match status" value="1"/>
</dbReference>
<dbReference type="EMBL" id="CP159872">
    <property type="protein sequence ID" value="XCM78446.1"/>
    <property type="molecule type" value="Genomic_DNA"/>
</dbReference>
<dbReference type="AlphaFoldDB" id="A0AAU8JQ83"/>
<sequence length="273" mass="30221">MTLLTSTRETGLSALSDAELAAALATSTTTGGSRIREVMAEVFTRHHSAVLAYARRFCRDPQTAQDLAAEAYASTYLSVARGRGPRHAWRPYLKACVRRTAMEWSSQTTVVLADDFHTWAERVADEAETEDTLLAAEETAMIARAYRALPERWQVLLWFFVVEGESAATVGQRMSMTPSGVRSLAARARAGLREAYLNAHVDEGTGLECRYFTSLLTGAVRRPGRRRGRELARHLEECTGCGRVAEEFRRANRRMAGQQRPVAAVRPEPLGSC</sequence>
<dbReference type="GO" id="GO:0016987">
    <property type="term" value="F:sigma factor activity"/>
    <property type="evidence" value="ECO:0007669"/>
    <property type="project" value="UniProtKB-KW"/>
</dbReference>
<dbReference type="GO" id="GO:0003677">
    <property type="term" value="F:DNA binding"/>
    <property type="evidence" value="ECO:0007669"/>
    <property type="project" value="UniProtKB-KW"/>
</dbReference>
<evidence type="ECO:0000256" key="3">
    <source>
        <dbReference type="ARBA" id="ARBA00023082"/>
    </source>
</evidence>
<dbReference type="KEGG" id="kcm:ABWK59_05660"/>
<reference evidence="7" key="1">
    <citation type="submission" date="2024-06" db="EMBL/GenBank/DDBJ databases">
        <title>The genome sequences of Kitasatospora sp. strain HUAS MG31.</title>
        <authorList>
            <person name="Mo P."/>
        </authorList>
    </citation>
    <scope>NUCLEOTIDE SEQUENCE</scope>
    <source>
        <strain evidence="7">HUAS MG31</strain>
    </source>
</reference>